<dbReference type="OrthoDB" id="5774155at2759"/>
<evidence type="ECO:0000313" key="1">
    <source>
        <dbReference type="EMBL" id="VDP07104.1"/>
    </source>
</evidence>
<gene>
    <name evidence="1" type="ORF">HPBE_LOCUS16819</name>
</gene>
<dbReference type="EMBL" id="UZAH01029629">
    <property type="protein sequence ID" value="VDP07104.1"/>
    <property type="molecule type" value="Genomic_DNA"/>
</dbReference>
<reference evidence="1" key="1">
    <citation type="submission" date="2018-11" db="EMBL/GenBank/DDBJ databases">
        <authorList>
            <consortium name="Pathogen Informatics"/>
        </authorList>
    </citation>
    <scope>NUCLEOTIDE SEQUENCE [LARGE SCALE GENOMIC DNA]</scope>
</reference>
<name>A0A3P8BNB3_HELPZ</name>
<dbReference type="AlphaFoldDB" id="A0A3P8BNB3"/>
<accession>A0A3P8BNB3</accession>
<proteinExistence type="predicted"/>
<organism evidence="1">
    <name type="scientific">Heligmosomoides polygyrus</name>
    <name type="common">Parasitic roundworm</name>
    <dbReference type="NCBI Taxonomy" id="6339"/>
    <lineage>
        <taxon>Eukaryota</taxon>
        <taxon>Metazoa</taxon>
        <taxon>Ecdysozoa</taxon>
        <taxon>Nematoda</taxon>
        <taxon>Chromadorea</taxon>
        <taxon>Rhabditida</taxon>
        <taxon>Rhabditina</taxon>
        <taxon>Rhabditomorpha</taxon>
        <taxon>Strongyloidea</taxon>
        <taxon>Heligmosomidae</taxon>
        <taxon>Heligmosomoides</taxon>
    </lineage>
</organism>
<protein>
    <submittedName>
        <fullName evidence="1">Uncharacterized protein</fullName>
    </submittedName>
</protein>
<sequence>MLAVAPTQLPWQVCKRETVNGLEPARRWTPPCAGNYCIYQKTNKAAHFQGYSYTKQCSTTNDFDVFYTGMPFMFYPECCANVTYGGQPDEAVCYGSMNLRTTLVIDVSILIRLIAKCSIFCFYSIDSKMFIFLLLID</sequence>